<dbReference type="RefSeq" id="WP_179371554.1">
    <property type="nucleotide sequence ID" value="NZ_CP026995.1"/>
</dbReference>
<sequence>MIVQNNFLGIGNMIGLQSNQIKKVLQSNQDNKTNLNYKVLKDIKYSNLKCNKYNNAESIVENKYNVKSKDKTDEINLCCKDKPNKHCITDYDSARLCKNFIVSNSTKQ</sequence>
<reference evidence="1 2" key="1">
    <citation type="submission" date="2018-02" db="EMBL/GenBank/DDBJ databases">
        <title>Complete genome of Nitrosopumilus ureaphilus PS0.</title>
        <authorList>
            <person name="Qin W."/>
            <person name="Zheng Y."/>
            <person name="Stahl D.A."/>
        </authorList>
    </citation>
    <scope>NUCLEOTIDE SEQUENCE [LARGE SCALE GENOMIC DNA]</scope>
    <source>
        <strain evidence="1 2">PS0</strain>
    </source>
</reference>
<evidence type="ECO:0000313" key="2">
    <source>
        <dbReference type="Proteomes" id="UP000509478"/>
    </source>
</evidence>
<proteinExistence type="predicted"/>
<dbReference type="AlphaFoldDB" id="A0A7D5R2Q7"/>
<dbReference type="EMBL" id="CP026995">
    <property type="protein sequence ID" value="QLH07676.1"/>
    <property type="molecule type" value="Genomic_DNA"/>
</dbReference>
<keyword evidence="2" id="KW-1185">Reference proteome</keyword>
<dbReference type="Proteomes" id="UP000509478">
    <property type="component" value="Chromosome"/>
</dbReference>
<evidence type="ECO:0000313" key="1">
    <source>
        <dbReference type="EMBL" id="QLH07676.1"/>
    </source>
</evidence>
<name>A0A7D5R2Q7_9ARCH</name>
<dbReference type="GeneID" id="56068808"/>
<protein>
    <submittedName>
        <fullName evidence="1">Uncharacterized protein</fullName>
    </submittedName>
</protein>
<dbReference type="KEGG" id="nue:C5F50_11790"/>
<organism evidence="1 2">
    <name type="scientific">Nitrosopumilus ureiphilus</name>
    <dbReference type="NCBI Taxonomy" id="1470067"/>
    <lineage>
        <taxon>Archaea</taxon>
        <taxon>Nitrososphaerota</taxon>
        <taxon>Nitrososphaeria</taxon>
        <taxon>Nitrosopumilales</taxon>
        <taxon>Nitrosopumilaceae</taxon>
        <taxon>Nitrosopumilus</taxon>
    </lineage>
</organism>
<accession>A0A7D5R2Q7</accession>
<gene>
    <name evidence="1" type="ORF">C5F50_11790</name>
</gene>